<evidence type="ECO:0000313" key="3">
    <source>
        <dbReference type="EMBL" id="TYJ95888.1"/>
    </source>
</evidence>
<dbReference type="Proteomes" id="UP000321393">
    <property type="component" value="Unassembled WGS sequence"/>
</dbReference>
<evidence type="ECO:0000313" key="2">
    <source>
        <dbReference type="EMBL" id="KAA0036821.1"/>
    </source>
</evidence>
<evidence type="ECO:0000313" key="5">
    <source>
        <dbReference type="Proteomes" id="UP000321947"/>
    </source>
</evidence>
<sequence length="179" mass="19897">MREFDPTASLLRPERPAPPVSSCTRITSALLAELHPSASSRTRATPAPKSSRATRLLEPSRAASLSFQMSRQTLLSYLAFSGPLHLFWNILGQLILKRWISLVRAQALQPRPRPDCLSVSSGFATDQYALGAPSGYRRPDFVPMLAHVARVRERASYWVEVGVRAKASWRATRSDRGEP</sequence>
<dbReference type="EMBL" id="SSTD01020080">
    <property type="protein sequence ID" value="TYJ95888.1"/>
    <property type="molecule type" value="Genomic_DNA"/>
</dbReference>
<feature type="region of interest" description="Disordered" evidence="1">
    <location>
        <begin position="36"/>
        <end position="55"/>
    </location>
</feature>
<name>A0A5D3BC74_CUCMM</name>
<dbReference type="Proteomes" id="UP000321947">
    <property type="component" value="Unassembled WGS sequence"/>
</dbReference>
<reference evidence="4 5" key="1">
    <citation type="submission" date="2019-08" db="EMBL/GenBank/DDBJ databases">
        <title>Draft genome sequences of two oriental melons (Cucumis melo L. var makuwa).</title>
        <authorList>
            <person name="Kwon S.-Y."/>
        </authorList>
    </citation>
    <scope>NUCLEOTIDE SEQUENCE [LARGE SCALE GENOMIC DNA]</scope>
    <source>
        <strain evidence="5">cv. Chang Bougi</strain>
        <strain evidence="4">cv. SW 3</strain>
        <tissue evidence="3">Leaf</tissue>
    </source>
</reference>
<protein>
    <submittedName>
        <fullName evidence="3">Uncharacterized protein</fullName>
    </submittedName>
</protein>
<evidence type="ECO:0000313" key="4">
    <source>
        <dbReference type="Proteomes" id="UP000321393"/>
    </source>
</evidence>
<dbReference type="EMBL" id="SSTE01019218">
    <property type="protein sequence ID" value="KAA0036821.1"/>
    <property type="molecule type" value="Genomic_DNA"/>
</dbReference>
<proteinExistence type="predicted"/>
<feature type="region of interest" description="Disordered" evidence="1">
    <location>
        <begin position="1"/>
        <end position="22"/>
    </location>
</feature>
<organism evidence="3 5">
    <name type="scientific">Cucumis melo var. makuwa</name>
    <name type="common">Oriental melon</name>
    <dbReference type="NCBI Taxonomy" id="1194695"/>
    <lineage>
        <taxon>Eukaryota</taxon>
        <taxon>Viridiplantae</taxon>
        <taxon>Streptophyta</taxon>
        <taxon>Embryophyta</taxon>
        <taxon>Tracheophyta</taxon>
        <taxon>Spermatophyta</taxon>
        <taxon>Magnoliopsida</taxon>
        <taxon>eudicotyledons</taxon>
        <taxon>Gunneridae</taxon>
        <taxon>Pentapetalae</taxon>
        <taxon>rosids</taxon>
        <taxon>fabids</taxon>
        <taxon>Cucurbitales</taxon>
        <taxon>Cucurbitaceae</taxon>
        <taxon>Benincaseae</taxon>
        <taxon>Cucumis</taxon>
    </lineage>
</organism>
<accession>A0A5D3BC74</accession>
<dbReference type="AlphaFoldDB" id="A0A5D3BC74"/>
<comment type="caution">
    <text evidence="3">The sequence shown here is derived from an EMBL/GenBank/DDBJ whole genome shotgun (WGS) entry which is preliminary data.</text>
</comment>
<evidence type="ECO:0000256" key="1">
    <source>
        <dbReference type="SAM" id="MobiDB-lite"/>
    </source>
</evidence>
<gene>
    <name evidence="3" type="ORF">E5676_scaffold110G001860</name>
    <name evidence="2" type="ORF">E6C27_scaffold20G001190</name>
</gene>